<organism evidence="1 2">
    <name type="scientific">Protopolystoma xenopodis</name>
    <dbReference type="NCBI Taxonomy" id="117903"/>
    <lineage>
        <taxon>Eukaryota</taxon>
        <taxon>Metazoa</taxon>
        <taxon>Spiralia</taxon>
        <taxon>Lophotrochozoa</taxon>
        <taxon>Platyhelminthes</taxon>
        <taxon>Monogenea</taxon>
        <taxon>Polyopisthocotylea</taxon>
        <taxon>Polystomatidea</taxon>
        <taxon>Polystomatidae</taxon>
        <taxon>Protopolystoma</taxon>
    </lineage>
</organism>
<name>A0A3S4ZZN8_9PLAT</name>
<dbReference type="Proteomes" id="UP000784294">
    <property type="component" value="Unassembled WGS sequence"/>
</dbReference>
<evidence type="ECO:0000313" key="2">
    <source>
        <dbReference type="Proteomes" id="UP000784294"/>
    </source>
</evidence>
<proteinExistence type="predicted"/>
<keyword evidence="2" id="KW-1185">Reference proteome</keyword>
<evidence type="ECO:0000313" key="1">
    <source>
        <dbReference type="EMBL" id="VEL11087.1"/>
    </source>
</evidence>
<comment type="caution">
    <text evidence="1">The sequence shown here is derived from an EMBL/GenBank/DDBJ whole genome shotgun (WGS) entry which is preliminary data.</text>
</comment>
<reference evidence="1" key="1">
    <citation type="submission" date="2018-11" db="EMBL/GenBank/DDBJ databases">
        <authorList>
            <consortium name="Pathogen Informatics"/>
        </authorList>
    </citation>
    <scope>NUCLEOTIDE SEQUENCE</scope>
</reference>
<dbReference type="EMBL" id="CAAALY010010808">
    <property type="protein sequence ID" value="VEL11087.1"/>
    <property type="molecule type" value="Genomic_DNA"/>
</dbReference>
<sequence length="74" mass="8178">MGEEDLNSPFCYTNEFGYNKNRLTCVLSVEAELRLLEDPGCPKESSERHLIEASGATMLCAGFTAGLTFCVYPH</sequence>
<protein>
    <submittedName>
        <fullName evidence="1">Uncharacterized protein</fullName>
    </submittedName>
</protein>
<dbReference type="AlphaFoldDB" id="A0A3S4ZZN8"/>
<accession>A0A3S4ZZN8</accession>
<gene>
    <name evidence="1" type="ORF">PXEA_LOCUS4527</name>
</gene>